<evidence type="ECO:0000256" key="1">
    <source>
        <dbReference type="ARBA" id="ARBA00006484"/>
    </source>
</evidence>
<feature type="compositionally biased region" description="Pro residues" evidence="3">
    <location>
        <begin position="291"/>
        <end position="300"/>
    </location>
</feature>
<dbReference type="OrthoDB" id="417891at2759"/>
<dbReference type="CDD" id="cd05233">
    <property type="entry name" value="SDR_c"/>
    <property type="match status" value="1"/>
</dbReference>
<keyword evidence="2" id="KW-0560">Oxidoreductase</keyword>
<dbReference type="PANTHER" id="PTHR42760">
    <property type="entry name" value="SHORT-CHAIN DEHYDROGENASES/REDUCTASES FAMILY MEMBER"/>
    <property type="match status" value="1"/>
</dbReference>
<dbReference type="InterPro" id="IPR036291">
    <property type="entry name" value="NAD(P)-bd_dom_sf"/>
</dbReference>
<feature type="region of interest" description="Disordered" evidence="3">
    <location>
        <begin position="117"/>
        <end position="302"/>
    </location>
</feature>
<gene>
    <name evidence="4" type="ORF">EX30DRAFT_336021</name>
</gene>
<feature type="compositionally biased region" description="Polar residues" evidence="3">
    <location>
        <begin position="187"/>
        <end position="209"/>
    </location>
</feature>
<dbReference type="PANTHER" id="PTHR42760:SF83">
    <property type="entry name" value="(3R)-3-HYDROXYACYL-COA DEHYDROGENASE"/>
    <property type="match status" value="1"/>
</dbReference>
<dbReference type="EMBL" id="ML220161">
    <property type="protein sequence ID" value="TGZ77030.1"/>
    <property type="molecule type" value="Genomic_DNA"/>
</dbReference>
<evidence type="ECO:0000256" key="2">
    <source>
        <dbReference type="ARBA" id="ARBA00023002"/>
    </source>
</evidence>
<sequence>MDPVAEIQSLRFTPRTTAWKHVQKFEKLLRDGFHSVSDSQKWSMFANTIPVDGSSRNAWSGKSGPTPHEWLQDLKQRWIHENPPCEDANCHDCANDTMSYDYLKSSFLDFWGGDDRPSRRPLSHGSHSHHNSPTRSFSLPPRSSIDSSSDTESTAPTPRSLVAHSRVPSSVPTPPEDPVSEPEIVETKTSISINTDSLNGGNQIVLSISDNKKKPRRTNTKPSIPLSTDSGADDSRPSSPADNYRDRDRRPHPRAIEAPPRNTQIIDAAPPHALDLYHPSTSSTTSTPSRPTTPPPPPLRPRLLEGKIIAITGSSRGIGRALALGFAREGAHIIAHYYTPPSSSKAASSSANEDIISLCVSIRSLGQSCTLVSGDISDPQTSTNIIAKALDVHGRLDIAVSNAGICGFAELLDVDPATVRRHVEVNYLGAFWFLQAAGRQFRQQWLAAPADERNAEYAILAIASPSAGGNLFSLGAGAMETREAHFSATQAAVRELVRSAAVGLAKYGVRCNTLAPGITQTGLVREVCEETGRRRWVEERTPGGRVGVPGDVVGMAVGLVSSLGRWVSGQEVRVDGGASAVW</sequence>
<comment type="similarity">
    <text evidence="1">Belongs to the short-chain dehydrogenases/reductases (SDR) family.</text>
</comment>
<evidence type="ECO:0000313" key="5">
    <source>
        <dbReference type="Proteomes" id="UP000298138"/>
    </source>
</evidence>
<evidence type="ECO:0000313" key="4">
    <source>
        <dbReference type="EMBL" id="TGZ77030.1"/>
    </source>
</evidence>
<keyword evidence="5" id="KW-1185">Reference proteome</keyword>
<dbReference type="PRINTS" id="PR00081">
    <property type="entry name" value="GDHRDH"/>
</dbReference>
<organism evidence="4 5">
    <name type="scientific">Ascodesmis nigricans</name>
    <dbReference type="NCBI Taxonomy" id="341454"/>
    <lineage>
        <taxon>Eukaryota</taxon>
        <taxon>Fungi</taxon>
        <taxon>Dikarya</taxon>
        <taxon>Ascomycota</taxon>
        <taxon>Pezizomycotina</taxon>
        <taxon>Pezizomycetes</taxon>
        <taxon>Pezizales</taxon>
        <taxon>Ascodesmidaceae</taxon>
        <taxon>Ascodesmis</taxon>
    </lineage>
</organism>
<name>A0A4S2MJA0_9PEZI</name>
<dbReference type="InParanoid" id="A0A4S2MJA0"/>
<dbReference type="Proteomes" id="UP000298138">
    <property type="component" value="Unassembled WGS sequence"/>
</dbReference>
<dbReference type="SUPFAM" id="SSF51735">
    <property type="entry name" value="NAD(P)-binding Rossmann-fold domains"/>
    <property type="match status" value="1"/>
</dbReference>
<feature type="compositionally biased region" description="Basic residues" evidence="3">
    <location>
        <begin position="119"/>
        <end position="132"/>
    </location>
</feature>
<dbReference type="Pfam" id="PF00106">
    <property type="entry name" value="adh_short"/>
    <property type="match status" value="1"/>
</dbReference>
<dbReference type="STRING" id="341454.A0A4S2MJA0"/>
<dbReference type="GO" id="GO:0006633">
    <property type="term" value="P:fatty acid biosynthetic process"/>
    <property type="evidence" value="ECO:0007669"/>
    <property type="project" value="TreeGrafter"/>
</dbReference>
<feature type="compositionally biased region" description="Low complexity" evidence="3">
    <location>
        <begin position="279"/>
        <end position="290"/>
    </location>
</feature>
<protein>
    <submittedName>
        <fullName evidence="4">NAD(P)-binding protein</fullName>
    </submittedName>
</protein>
<dbReference type="AlphaFoldDB" id="A0A4S2MJA0"/>
<evidence type="ECO:0000256" key="3">
    <source>
        <dbReference type="SAM" id="MobiDB-lite"/>
    </source>
</evidence>
<proteinExistence type="inferred from homology"/>
<feature type="compositionally biased region" description="Low complexity" evidence="3">
    <location>
        <begin position="136"/>
        <end position="154"/>
    </location>
</feature>
<dbReference type="GO" id="GO:0048038">
    <property type="term" value="F:quinone binding"/>
    <property type="evidence" value="ECO:0007669"/>
    <property type="project" value="TreeGrafter"/>
</dbReference>
<dbReference type="GO" id="GO:0016616">
    <property type="term" value="F:oxidoreductase activity, acting on the CH-OH group of donors, NAD or NADP as acceptor"/>
    <property type="evidence" value="ECO:0007669"/>
    <property type="project" value="TreeGrafter"/>
</dbReference>
<accession>A0A4S2MJA0</accession>
<reference evidence="4 5" key="1">
    <citation type="submission" date="2019-04" db="EMBL/GenBank/DDBJ databases">
        <title>Comparative genomics and transcriptomics to analyze fruiting body development in filamentous ascomycetes.</title>
        <authorList>
            <consortium name="DOE Joint Genome Institute"/>
            <person name="Lutkenhaus R."/>
            <person name="Traeger S."/>
            <person name="Breuer J."/>
            <person name="Kuo A."/>
            <person name="Lipzen A."/>
            <person name="Pangilinan J."/>
            <person name="Dilworth D."/>
            <person name="Sandor L."/>
            <person name="Poggeler S."/>
            <person name="Barry K."/>
            <person name="Grigoriev I.V."/>
            <person name="Nowrousian M."/>
        </authorList>
    </citation>
    <scope>NUCLEOTIDE SEQUENCE [LARGE SCALE GENOMIC DNA]</scope>
    <source>
        <strain evidence="4 5">CBS 389.68</strain>
    </source>
</reference>
<dbReference type="Gene3D" id="3.40.50.720">
    <property type="entry name" value="NAD(P)-binding Rossmann-like Domain"/>
    <property type="match status" value="1"/>
</dbReference>
<dbReference type="InterPro" id="IPR002347">
    <property type="entry name" value="SDR_fam"/>
</dbReference>
<feature type="compositionally biased region" description="Polar residues" evidence="3">
    <location>
        <begin position="220"/>
        <end position="230"/>
    </location>
</feature>